<evidence type="ECO:0000313" key="3">
    <source>
        <dbReference type="Proteomes" id="UP000032068"/>
    </source>
</evidence>
<keyword evidence="1" id="KW-1133">Transmembrane helix</keyword>
<feature type="transmembrane region" description="Helical" evidence="1">
    <location>
        <begin position="49"/>
        <end position="72"/>
    </location>
</feature>
<organism evidence="2 3">
    <name type="scientific">Pseudomonas fulva</name>
    <dbReference type="NCBI Taxonomy" id="47880"/>
    <lineage>
        <taxon>Bacteria</taxon>
        <taxon>Pseudomonadati</taxon>
        <taxon>Pseudomonadota</taxon>
        <taxon>Gammaproteobacteria</taxon>
        <taxon>Pseudomonadales</taxon>
        <taxon>Pseudomonadaceae</taxon>
        <taxon>Pseudomonas</taxon>
    </lineage>
</organism>
<accession>A0A0D0KUZ3</accession>
<dbReference type="OrthoDB" id="8549814at2"/>
<dbReference type="Proteomes" id="UP000032068">
    <property type="component" value="Unassembled WGS sequence"/>
</dbReference>
<keyword evidence="1" id="KW-0812">Transmembrane</keyword>
<sequence>MQSLRSAYNPIHMVTGLSIWSLWFVALYGGQGVGCSVAPPPLDDGPWTWLNLTLAALSLFTTLMLLALARLFHNAARQPDRSDRERFVANVSAGGNLIAAIAVVFIALPIMALPPCA</sequence>
<protein>
    <submittedName>
        <fullName evidence="2">Uncharacterized protein</fullName>
    </submittedName>
</protein>
<dbReference type="EMBL" id="JXQW01000019">
    <property type="protein sequence ID" value="KIQ02142.1"/>
    <property type="molecule type" value="Genomic_DNA"/>
</dbReference>
<evidence type="ECO:0000313" key="2">
    <source>
        <dbReference type="EMBL" id="KIQ02142.1"/>
    </source>
</evidence>
<evidence type="ECO:0000256" key="1">
    <source>
        <dbReference type="SAM" id="Phobius"/>
    </source>
</evidence>
<dbReference type="AlphaFoldDB" id="A0A0D0KUZ3"/>
<keyword evidence="1" id="KW-0472">Membrane</keyword>
<feature type="transmembrane region" description="Helical" evidence="1">
    <location>
        <begin position="93"/>
        <end position="113"/>
    </location>
</feature>
<dbReference type="RefSeq" id="WP_042553204.1">
    <property type="nucleotide sequence ID" value="NZ_JXQW01000019.1"/>
</dbReference>
<feature type="transmembrane region" description="Helical" evidence="1">
    <location>
        <begin position="7"/>
        <end position="29"/>
    </location>
</feature>
<proteinExistence type="predicted"/>
<name>A0A0D0KUZ3_9PSED</name>
<gene>
    <name evidence="2" type="ORF">RU08_07695</name>
</gene>
<reference evidence="2 3" key="1">
    <citation type="submission" date="2014-12" db="EMBL/GenBank/DDBJ databases">
        <title>16Stimator: statistical estimation of ribosomal gene copy numbers from draft genome assemblies.</title>
        <authorList>
            <person name="Perisin M.A."/>
            <person name="Vetter M."/>
            <person name="Gilbert J.A."/>
            <person name="Bergelson J."/>
        </authorList>
    </citation>
    <scope>NUCLEOTIDE SEQUENCE [LARGE SCALE GENOMIC DNA]</scope>
    <source>
        <strain evidence="2 3">MEJ086</strain>
    </source>
</reference>
<comment type="caution">
    <text evidence="2">The sequence shown here is derived from an EMBL/GenBank/DDBJ whole genome shotgun (WGS) entry which is preliminary data.</text>
</comment>